<evidence type="ECO:0000313" key="2">
    <source>
        <dbReference type="EMBL" id="WUS61305.1"/>
    </source>
</evidence>
<dbReference type="Proteomes" id="UP001432014">
    <property type="component" value="Chromosome"/>
</dbReference>
<name>A0ABZ1VZQ0_9ACTN</name>
<dbReference type="EMBL" id="CP108482">
    <property type="protein sequence ID" value="WUS61305.1"/>
    <property type="molecule type" value="Genomic_DNA"/>
</dbReference>
<evidence type="ECO:0000313" key="3">
    <source>
        <dbReference type="Proteomes" id="UP001432014"/>
    </source>
</evidence>
<dbReference type="Pfam" id="PF19895">
    <property type="entry name" value="DUF6368"/>
    <property type="match status" value="1"/>
</dbReference>
<sequence>MSGPAVGLWLFEPRGFADILAEVAPWLETFCDPVEAKASGDVDFWVRDGSALGLRAFDPAGVGAFFLSEDEEMPAEDEDYSGFARSPVQGLVVGAGCSGSMNHVLLGHLALALARRLDALVDFDGLLSSHPTAGDDAGNEAVLARARVLASALPGRLAEVSYDTGGGGRWLRHVGDAAFLQAWLRHPDFHLIK</sequence>
<evidence type="ECO:0000313" key="1">
    <source>
        <dbReference type="EMBL" id="WUS54041.1"/>
    </source>
</evidence>
<accession>A0ABZ1VZQ0</accession>
<dbReference type="RefSeq" id="WP_329492659.1">
    <property type="nucleotide sequence ID" value="NZ_CP108460.1"/>
</dbReference>
<proteinExistence type="predicted"/>
<reference evidence="1 3" key="1">
    <citation type="submission" date="2022-10" db="EMBL/GenBank/DDBJ databases">
        <title>The complete genomes of actinobacterial strains from the NBC collection.</title>
        <authorList>
            <person name="Joergensen T.S."/>
            <person name="Alvarez Arevalo M."/>
            <person name="Sterndorff E.B."/>
            <person name="Faurdal D."/>
            <person name="Vuksanovic O."/>
            <person name="Mourched A.-S."/>
            <person name="Charusanti P."/>
            <person name="Shaw S."/>
            <person name="Blin K."/>
            <person name="Weber T."/>
        </authorList>
    </citation>
    <scope>NUCLEOTIDE SEQUENCE [LARGE SCALE GENOMIC DNA]</scope>
    <source>
        <strain evidence="1 3">NBC_01247</strain>
    </source>
</reference>
<organism evidence="1 3">
    <name type="scientific">Kitasatospora herbaricolor</name>
    <dbReference type="NCBI Taxonomy" id="68217"/>
    <lineage>
        <taxon>Bacteria</taxon>
        <taxon>Bacillati</taxon>
        <taxon>Actinomycetota</taxon>
        <taxon>Actinomycetes</taxon>
        <taxon>Kitasatosporales</taxon>
        <taxon>Streptomycetaceae</taxon>
        <taxon>Kitasatospora</taxon>
    </lineage>
</organism>
<keyword evidence="3" id="KW-1185">Reference proteome</keyword>
<gene>
    <name evidence="1" type="ORF">OG469_00110</name>
    <name evidence="2" type="ORF">OG469_40910</name>
</gene>
<dbReference type="EMBL" id="CP108482">
    <property type="protein sequence ID" value="WUS54041.1"/>
    <property type="molecule type" value="Genomic_DNA"/>
</dbReference>
<dbReference type="InterPro" id="IPR045948">
    <property type="entry name" value="DUF6368"/>
</dbReference>
<protein>
    <submittedName>
        <fullName evidence="1">DUF6368 family protein</fullName>
    </submittedName>
</protein>